<organism evidence="1 2">
    <name type="scientific">[Eubacterium] siraeum</name>
    <dbReference type="NCBI Taxonomy" id="39492"/>
    <lineage>
        <taxon>Bacteria</taxon>
        <taxon>Bacillati</taxon>
        <taxon>Bacillota</taxon>
        <taxon>Clostridia</taxon>
        <taxon>Eubacteriales</taxon>
        <taxon>Oscillospiraceae</taxon>
        <taxon>Oscillospiraceae incertae sedis</taxon>
    </lineage>
</organism>
<accession>A0AAW6D5M2</accession>
<protein>
    <submittedName>
        <fullName evidence="1">Uncharacterized protein</fullName>
    </submittedName>
</protein>
<name>A0AAW6D5M2_9FIRM</name>
<evidence type="ECO:0000313" key="1">
    <source>
        <dbReference type="EMBL" id="MDB8004940.1"/>
    </source>
</evidence>
<reference evidence="1" key="1">
    <citation type="submission" date="2023-01" db="EMBL/GenBank/DDBJ databases">
        <title>Human gut microbiome strain richness.</title>
        <authorList>
            <person name="Chen-Liaw A."/>
        </authorList>
    </citation>
    <scope>NUCLEOTIDE SEQUENCE</scope>
    <source>
        <strain evidence="1">1001283st1_G1_1001283B150217_161031</strain>
    </source>
</reference>
<dbReference type="AlphaFoldDB" id="A0AAW6D5M2"/>
<sequence>MIIIHNSALAIDRFIANSENEQTSNELADVVHGVVAGTESADILMTILMVFLIRFDDKRIDQMADMTDNAEAFFVRKPDVPRADDDDTDDCDHENTVNQLVDVICSHMRTFTGPNTIMSCLRILRFCGVSQVELYRVLMTAAERDYSEVVRYITEQESFKDDTIADYGEDTLENPHYIKRVSASHAAVIAGLTCSKDVLDHITDCGEAFTREKDPLVLKDIMGAVRYITRDTDDGTFDIATYNIIPTPYTADANSIRYAEMAMTAIYNIAGYYGIDMETFLLRNTDFFSYDNDYRNVRDGKIIVAHDNYAASDRAMLKAMCLERMNLPLNDLSSILKLSDPYKYVNVYARNAEPYSVIVLSDWNALPCNMMPVNSLGGIKMLDYIAFLKVLADAAKVRLCLVLDMPYSQFSEKIEEELSDYYLIKYNNDAELTFGGAI</sequence>
<proteinExistence type="predicted"/>
<comment type="caution">
    <text evidence="1">The sequence shown here is derived from an EMBL/GenBank/DDBJ whole genome shotgun (WGS) entry which is preliminary data.</text>
</comment>
<dbReference type="Proteomes" id="UP001210809">
    <property type="component" value="Unassembled WGS sequence"/>
</dbReference>
<dbReference type="EMBL" id="JAQLXW010000034">
    <property type="protein sequence ID" value="MDB8004940.1"/>
    <property type="molecule type" value="Genomic_DNA"/>
</dbReference>
<evidence type="ECO:0000313" key="2">
    <source>
        <dbReference type="Proteomes" id="UP001210809"/>
    </source>
</evidence>
<gene>
    <name evidence="1" type="ORF">PNE09_12850</name>
</gene>